<dbReference type="AlphaFoldDB" id="A0AAP0D4B2"/>
<evidence type="ECO:0000256" key="4">
    <source>
        <dbReference type="ARBA" id="ARBA00022475"/>
    </source>
</evidence>
<comment type="similarity">
    <text evidence="2 8">Belongs to the Casparian strip membrane proteins (CASP) family.</text>
</comment>
<evidence type="ECO:0000313" key="11">
    <source>
        <dbReference type="Proteomes" id="UP001408789"/>
    </source>
</evidence>
<evidence type="ECO:0000256" key="6">
    <source>
        <dbReference type="ARBA" id="ARBA00022989"/>
    </source>
</evidence>
<keyword evidence="4 8" id="KW-1003">Cell membrane</keyword>
<dbReference type="PANTHER" id="PTHR36488">
    <property type="entry name" value="CASP-LIKE PROTEIN 1U1"/>
    <property type="match status" value="1"/>
</dbReference>
<dbReference type="NCBIfam" id="TIGR01569">
    <property type="entry name" value="A_tha_TIGR01569"/>
    <property type="match status" value="1"/>
</dbReference>
<keyword evidence="6 8" id="KW-1133">Transmembrane helix</keyword>
<sequence>MASIETGAHRQVTTETSGKWSSKLTRYVSGSGAVAIKYQAKVDVALRVFMFVFSMIGVVLMATSKQSATMRISPDMTIGVNAKFTHLASFTYFVTAFSTIGLYSIITGYLSYSALKNQQSSRNQQLQFLLLDSLILSISASAMGAGGGVAYEALKGNPHVHWMKICHIFDKFCHQLASAGAMSLLTSMTILMLIWFSICSIAKNSGR</sequence>
<organism evidence="10 11">
    <name type="scientific">Deinandra increscens subsp. villosa</name>
    <dbReference type="NCBI Taxonomy" id="3103831"/>
    <lineage>
        <taxon>Eukaryota</taxon>
        <taxon>Viridiplantae</taxon>
        <taxon>Streptophyta</taxon>
        <taxon>Embryophyta</taxon>
        <taxon>Tracheophyta</taxon>
        <taxon>Spermatophyta</taxon>
        <taxon>Magnoliopsida</taxon>
        <taxon>eudicotyledons</taxon>
        <taxon>Gunneridae</taxon>
        <taxon>Pentapetalae</taxon>
        <taxon>asterids</taxon>
        <taxon>campanulids</taxon>
        <taxon>Asterales</taxon>
        <taxon>Asteraceae</taxon>
        <taxon>Asteroideae</taxon>
        <taxon>Heliantheae alliance</taxon>
        <taxon>Madieae</taxon>
        <taxon>Madiinae</taxon>
        <taxon>Deinandra</taxon>
    </lineage>
</organism>
<dbReference type="Pfam" id="PF04535">
    <property type="entry name" value="CASP_dom"/>
    <property type="match status" value="1"/>
</dbReference>
<feature type="transmembrane region" description="Helical" evidence="8">
    <location>
        <begin position="44"/>
        <end position="63"/>
    </location>
</feature>
<dbReference type="InterPro" id="IPR006702">
    <property type="entry name" value="CASP_dom"/>
</dbReference>
<comment type="subcellular location">
    <subcellularLocation>
        <location evidence="1 8">Cell membrane</location>
        <topology evidence="1 8">Multi-pass membrane protein</topology>
    </subcellularLocation>
</comment>
<feature type="domain" description="Casparian strip membrane protein" evidence="9">
    <location>
        <begin position="40"/>
        <end position="187"/>
    </location>
</feature>
<accession>A0AAP0D4B2</accession>
<dbReference type="PANTHER" id="PTHR36488:SF8">
    <property type="entry name" value="CASP-LIKE PROTEIN 1U1"/>
    <property type="match status" value="1"/>
</dbReference>
<evidence type="ECO:0000256" key="5">
    <source>
        <dbReference type="ARBA" id="ARBA00022692"/>
    </source>
</evidence>
<keyword evidence="11" id="KW-1185">Reference proteome</keyword>
<dbReference type="InterPro" id="IPR006459">
    <property type="entry name" value="CASP/CASPL"/>
</dbReference>
<dbReference type="GO" id="GO:0005886">
    <property type="term" value="C:plasma membrane"/>
    <property type="evidence" value="ECO:0007669"/>
    <property type="project" value="UniProtKB-SubCell"/>
</dbReference>
<dbReference type="Proteomes" id="UP001408789">
    <property type="component" value="Unassembled WGS sequence"/>
</dbReference>
<protein>
    <recommendedName>
        <fullName evidence="8">CASP-like protein</fullName>
    </recommendedName>
</protein>
<name>A0AAP0D4B2_9ASTR</name>
<dbReference type="EMBL" id="JBCNJP010000016">
    <property type="protein sequence ID" value="KAK9065582.1"/>
    <property type="molecule type" value="Genomic_DNA"/>
</dbReference>
<proteinExistence type="inferred from homology"/>
<gene>
    <name evidence="10" type="ORF">SSX86_014983</name>
</gene>
<evidence type="ECO:0000256" key="2">
    <source>
        <dbReference type="ARBA" id="ARBA00007651"/>
    </source>
</evidence>
<feature type="transmembrane region" description="Helical" evidence="8">
    <location>
        <begin position="172"/>
        <end position="198"/>
    </location>
</feature>
<evidence type="ECO:0000256" key="7">
    <source>
        <dbReference type="ARBA" id="ARBA00023136"/>
    </source>
</evidence>
<dbReference type="InterPro" id="IPR044173">
    <property type="entry name" value="CASPL"/>
</dbReference>
<evidence type="ECO:0000259" key="9">
    <source>
        <dbReference type="Pfam" id="PF04535"/>
    </source>
</evidence>
<evidence type="ECO:0000256" key="3">
    <source>
        <dbReference type="ARBA" id="ARBA00011489"/>
    </source>
</evidence>
<keyword evidence="5 8" id="KW-0812">Transmembrane</keyword>
<comment type="caution">
    <text evidence="10">The sequence shown here is derived from an EMBL/GenBank/DDBJ whole genome shotgun (WGS) entry which is preliminary data.</text>
</comment>
<keyword evidence="7 8" id="KW-0472">Membrane</keyword>
<evidence type="ECO:0000256" key="8">
    <source>
        <dbReference type="RuleBase" id="RU361233"/>
    </source>
</evidence>
<evidence type="ECO:0000313" key="10">
    <source>
        <dbReference type="EMBL" id="KAK9065582.1"/>
    </source>
</evidence>
<reference evidence="10 11" key="1">
    <citation type="submission" date="2024-04" db="EMBL/GenBank/DDBJ databases">
        <title>The reference genome of an endangered Asteraceae, Deinandra increscens subsp. villosa, native to the Central Coast of California.</title>
        <authorList>
            <person name="Guilliams M."/>
            <person name="Hasenstab-Lehman K."/>
            <person name="Meyer R."/>
            <person name="Mcevoy S."/>
        </authorList>
    </citation>
    <scope>NUCLEOTIDE SEQUENCE [LARGE SCALE GENOMIC DNA]</scope>
    <source>
        <tissue evidence="10">Leaf</tissue>
    </source>
</reference>
<feature type="transmembrane region" description="Helical" evidence="8">
    <location>
        <begin position="126"/>
        <end position="151"/>
    </location>
</feature>
<feature type="transmembrane region" description="Helical" evidence="8">
    <location>
        <begin position="84"/>
        <end position="106"/>
    </location>
</feature>
<evidence type="ECO:0000256" key="1">
    <source>
        <dbReference type="ARBA" id="ARBA00004651"/>
    </source>
</evidence>
<comment type="subunit">
    <text evidence="3 8">Homodimer and heterodimers.</text>
</comment>